<keyword evidence="1 4" id="KW-0808">Transferase</keyword>
<organism evidence="4 5">
    <name type="scientific">Pseudomonas piscis</name>
    <dbReference type="NCBI Taxonomy" id="2614538"/>
    <lineage>
        <taxon>Bacteria</taxon>
        <taxon>Pseudomonadati</taxon>
        <taxon>Pseudomonadota</taxon>
        <taxon>Gammaproteobacteria</taxon>
        <taxon>Pseudomonadales</taxon>
        <taxon>Pseudomonadaceae</taxon>
        <taxon>Pseudomonas</taxon>
    </lineage>
</organism>
<reference evidence="4 5" key="1">
    <citation type="submission" date="2019-10" db="EMBL/GenBank/DDBJ databases">
        <title>Pseudomonas dajingensis sp. nov., isolated from the profound head ulcers of farmed Murray cod (Maccullochella peelii peelii).</title>
        <authorList>
            <person name="Liu Y."/>
        </authorList>
    </citation>
    <scope>NUCLEOTIDE SEQUENCE [LARGE SCALE GENOMIC DNA]</scope>
    <source>
        <strain evidence="4 5">MC042</strain>
    </source>
</reference>
<evidence type="ECO:0000259" key="3">
    <source>
        <dbReference type="PROSITE" id="PS51186"/>
    </source>
</evidence>
<dbReference type="RefSeq" id="WP_152897749.1">
    <property type="nucleotide sequence ID" value="NZ_WHUV01000002.1"/>
</dbReference>
<accession>A0A7X1U483</accession>
<proteinExistence type="predicted"/>
<dbReference type="CDD" id="cd04301">
    <property type="entry name" value="NAT_SF"/>
    <property type="match status" value="1"/>
</dbReference>
<sequence>MTIEIRRARVPDASFLPAIETSAAVLFRRDPQLAWLADAPVADTACHEQRIRTQVVWVAIAGDAGPCAFLAAQVFGPQLHIWEVSVASDHQGRGIGKALLQAAIEHARQQGLESLALSTFRELPWNEPFYQRLGFVTLETARLPARLHQVLADEVAHGLPAQRRCAMRLLL</sequence>
<dbReference type="PANTHER" id="PTHR43800">
    <property type="entry name" value="PEPTIDYL-LYSINE N-ACETYLTRANSFERASE YJAB"/>
    <property type="match status" value="1"/>
</dbReference>
<dbReference type="PROSITE" id="PS51186">
    <property type="entry name" value="GNAT"/>
    <property type="match status" value="1"/>
</dbReference>
<evidence type="ECO:0000256" key="1">
    <source>
        <dbReference type="ARBA" id="ARBA00022679"/>
    </source>
</evidence>
<gene>
    <name evidence="4" type="ORF">GDH07_12760</name>
</gene>
<dbReference type="EMBL" id="WHUV01000002">
    <property type="protein sequence ID" value="MQA54182.1"/>
    <property type="molecule type" value="Genomic_DNA"/>
</dbReference>
<dbReference type="AlphaFoldDB" id="A0A7X1U483"/>
<evidence type="ECO:0000256" key="2">
    <source>
        <dbReference type="ARBA" id="ARBA00023315"/>
    </source>
</evidence>
<keyword evidence="2" id="KW-0012">Acyltransferase</keyword>
<dbReference type="PANTHER" id="PTHR43800:SF1">
    <property type="entry name" value="PEPTIDYL-LYSINE N-ACETYLTRANSFERASE YJAB"/>
    <property type="match status" value="1"/>
</dbReference>
<dbReference type="GO" id="GO:0016747">
    <property type="term" value="F:acyltransferase activity, transferring groups other than amino-acyl groups"/>
    <property type="evidence" value="ECO:0007669"/>
    <property type="project" value="InterPro"/>
</dbReference>
<dbReference type="InterPro" id="IPR016181">
    <property type="entry name" value="Acyl_CoA_acyltransferase"/>
</dbReference>
<dbReference type="Proteomes" id="UP000486534">
    <property type="component" value="Unassembled WGS sequence"/>
</dbReference>
<dbReference type="SUPFAM" id="SSF55729">
    <property type="entry name" value="Acyl-CoA N-acyltransferases (Nat)"/>
    <property type="match status" value="1"/>
</dbReference>
<dbReference type="Gene3D" id="3.40.630.30">
    <property type="match status" value="1"/>
</dbReference>
<dbReference type="Pfam" id="PF00583">
    <property type="entry name" value="Acetyltransf_1"/>
    <property type="match status" value="1"/>
</dbReference>
<evidence type="ECO:0000313" key="5">
    <source>
        <dbReference type="Proteomes" id="UP000486534"/>
    </source>
</evidence>
<evidence type="ECO:0000313" key="4">
    <source>
        <dbReference type="EMBL" id="MQA54182.1"/>
    </source>
</evidence>
<feature type="domain" description="N-acetyltransferase" evidence="3">
    <location>
        <begin position="3"/>
        <end position="156"/>
    </location>
</feature>
<name>A0A7X1U483_9PSED</name>
<comment type="caution">
    <text evidence="4">The sequence shown here is derived from an EMBL/GenBank/DDBJ whole genome shotgun (WGS) entry which is preliminary data.</text>
</comment>
<dbReference type="InterPro" id="IPR000182">
    <property type="entry name" value="GNAT_dom"/>
</dbReference>
<protein>
    <submittedName>
        <fullName evidence="4">GNAT family N-acetyltransferase</fullName>
    </submittedName>
</protein>